<feature type="compositionally biased region" description="Polar residues" evidence="3">
    <location>
        <begin position="3648"/>
        <end position="3670"/>
    </location>
</feature>
<reference evidence="5 6" key="1">
    <citation type="submission" date="2020-12" db="EMBL/GenBank/DDBJ databases">
        <title>Concerted genomic and epigenomic changes stabilize Arabidopsis allopolyploids.</title>
        <authorList>
            <person name="Chen Z."/>
        </authorList>
    </citation>
    <scope>NUCLEOTIDE SEQUENCE [LARGE SCALE GENOMIC DNA]</scope>
    <source>
        <strain evidence="5">Allo738</strain>
        <tissue evidence="5">Leaf</tissue>
    </source>
</reference>
<feature type="region of interest" description="Disordered" evidence="3">
    <location>
        <begin position="3647"/>
        <end position="3670"/>
    </location>
</feature>
<gene>
    <name evidence="5" type="ORF">ISN45_Aa06g028380</name>
</gene>
<sequence length="3983" mass="456032">MLNYSFAVIYNRFKKMSNNDSLDVLNLPPRIYNPGFEPNIGAVVIQHFETHLVKKVELALGEEQFNLIKASFLGPIIELAKRSGVNFSGKIFHFLMQRRLLLKEKNLWFTFDSQPMRFSEREFLLTTGVQCDLIDSEMLRKGKAPSKAPYFWTQKEHFTLEQLQKRLFEPNQLHPLDAEEKLSLGMVILTEAFLFTPGSLEKIPLSRLVHASEFAIYTSQPWGKHAYRVLATSIQRINENTWARGTYEVKGFAMAILLWAFSAVPSLGSAFATECVTSRSEYPLCLKWETTHTPRFSQLVDVVKKMNSVKVNTVIGNPYEYSYLVASSHEDDIDFEEIVRLVQKGYRLKATDWSAGFIDIFTVLQEIGEQTMNNNLSDSKKLDKILNLLQDFNRRIAVIEYVLKSRLEKDETERCKKKESNIQEETCARTEESDKAGPNIDGDIGVDGDSREGDECGPSRDGEIDVDGDNKEDDECGPSTFEDSIREPNTEDGSYAGDDENSQKIRPEDDTTEPTAKDKTPTPNFSTPNFNIISEDSQDKEKEGISVSETNNEACKKSSESKKYCRKKRYVRERKEPQRKKCKNTDKVAADLGTRTCDQELGDKADNDVPLKTSQQDVDNKSKADGPSRRSQRSQVPSIYSQPPYTAEKKKHPTLHPFAKVDTKRVLTVGGIKVDSKWFTTLETQGKPISGSHVDAALHLIKTRRENHPEMYLNKTVVFVGSSFLNAIDDEYAEFVVAKDDFQFSSEEISKLEIGSKTNHIYAPMCLKGKCWVPVVINIERRSLIILDYATSFVSENVKRMHVVAYSVAMPYILRKLLNKTDMDVSAFKISVVDNKSQAEKIEDTGMYMMKMMECYAMHINANEKLSEGKIGDMRKKLACPPKIRHFLWQILAGCVPVTENLQKRGIDCDTGCARCGAPEETINHTIFQCHPARQIWALSQIPTAMGIFPTESNFANLDHLFWRIPSEFDSSAFPWIIWYIWKARNEKIFENIDTDPIEVLRLAEKEAQLWQSAQVDLHNENHGSVDLVNRIRVRDVSLESNYSGYRCFVDGSWKGSDKFSGTGWFCTSSNGEPPTMGAANLRRSLSPLHAEVEALLWAMKCMIGADNQEVAFFTDCSDLVKMVSSPTEWPALSVYLEEFQSDREEFSSFSLSLISRRANTKADNLARKNSFLGPIIDFAEREGICFSSQLVHHFLQRRIMVNNEELWFVFSEQPLRFSLREFVITTGLPLGDDASQSQSRRKKRKKEDTWMKDGLSLKDLLNTLSTKRDAMDDDERVRLGALILVEGILIASNPVNKIEKEHLERASSFTEFCKYPWARIVYGSLVDCLKKITPTQLFRNQCGLPGFVFAIQIWALTAVAELGQNFGSRVLEPNDNRPLISQWMTTKCPTKKEIAKVTKVATFDIKHIIGDPEQYSHLVLPPNPEDKDWFEVFDLVVQGYRMTRQQWIHGWIELAEWKTQKPVNQPRQRQPKSETVNQTKPRKSMSYSETLELIYKSCLELNKRMLVVEKHLGIKAPDARDDEEKEFPASSSGVNKKTEEEFIIVSDDEEEVEIPINNQENKQTETREESCSPPDEDSHENVNDENVAQEEGATDEVPHATEESDPQCSNVNDKVSQKKEKQHEEMRNMDGAPQETQESDSQRSNVNDKVAQTEEAQHNKMGHSEEPSQESDSQQSKVNDKEEEARLKKEHSDRKLSDIEQKEIDDRVILWAKNKNFIFMISSLHQIIWSNSSWETVHHFNLVNNDNEIGLAKRKALLALHPDKQHGASAEQKYLATRLFSVIKHVDAALHLIKTRRENHPEMYLNKTVVFVGSSFLNAIDDEYAEFVVAKDDFQFSSEEISKLEIGSKTNHIYAPMCLKGKCWVPVVINIERRSLIILDYATSFVSENVKRMHVVAYSVAMPYILRKLLNKTDMDVSAFKISVVDNKSQAEKIEDTGMYMMKMMECYAMHINANEKLSEGKIGDMRKKLACPPKIRHFLWQILAGCVPVTENLQKRGIDCDTGCARCGAPEETINHTIFQCHPARQIWALSQIPTAMGIFPTESNFANLDHLFWRIPSEFDSSAFPWIIWYIWKARNEKIFENIDTDPIEVLRLAEKEAQLWQSAQVDLHNENHGSVDLVNRIRVRDVSLESNYSGYRCFVDGSWKGSDKFSGTGWFCTSSNGEPPTMGAANLRRSLSPLHAEVEALLWAMKCMIGADNQEVAFFTDCSDLVKMVSSPTEWPALSVYLEEFQSDREEFSSFSLSLISRRANTKADNLARKNSFLGPIIDFAEREGICFSSQLVHHFLQRRIMVNNEELWFVFSEQPLRFSLREFVITTGLPLGDDASQSQSRRKKRKKEDTWMKDGLSLKDLLNTLSTKRDAMDDDERVRLGALILVEGILIASNPVNKIEKEHLERASSFTEFCKYPWARIVYGSLVDCLKKITPTQLFRNQCGLPGFVFAIQIWALTAVAELGQNFGSRVLEPNDNRPLISQWMTTKCPTKKEIAKVTKVATFDIKHIIGDPEQYSHLVLPPNPEDKDWFEVFDLVVQGYRMTRQQWIHGWIELAEWKTQKPVNQPRQRQPKSETVNQTKPRKSMSYSETLELIYKSCLELNKRMLVVEKHLGIKAPDARDDEEKEFPASSSGVNKKTEEEFIIVSDDEEEVEIPINNQENKQTETREESCSPPDEDSHENVNDENVAQEEGATDEVPHATEESDPQCSNVNDKVSQKKEKQHEEMRNMDGAPQETQESDSQRSNVNDKVAQTEEAQHNKMGHSEEPSQESDSQQSKVNDKEEEARLKKEHSDRKLSDIEQKEIDDRVILWAKNKNFIFMISSLHQIIWSNSSWETVHHFNLVNNDNEIGLAKRKALLALHPDKQHGASAEQKYLATRLFSVIKHVDAALHLIKTRRENHPEMYLNKTVVFVGSSFLNAIDDEYAEFVVAKDDFQFSSEEISKLEIGSKTNHIYAPMCLKGKCWVPVVINIERRSLIILDYATSFVSENVKRMHVVAYSVAMPYILRKLLNKTDMDVSAFKISVVDNKSQAEKIEDTGMYMMKMMECYAMHINANEKLSEGKIGDMRKKLACPPKIRHFLWQILAGCVPVTENLRKRGIDCDTGCARCGAPEETINHTIFQCHPARQIWALSQIPTAMGIFPTESNFANLDHLFWRIPSEFDSSAFPWIIWYIWKARNEKIFENIDTDPIEVLRLAEKEAQLWQSAQVDLHNENHGSVDLVNRIRVRDVSLESNYSGYRCFVDGSWKGSDKFSGTGWFCTSSNGEPPTMGAANLRRSLSPLHAEVEALLWAMKCMIGADNQEVAFFTDCSDLVKMVSSPTEWPAFSVYLEEFQSDREEFSSFSLSLISRRANTKADNLARKNSFLGPIIDFAEREGICFSSQLVHHFLQRRIMVNNEELWFVFSEQPLRFSLREFVITTGLPLGDDASQSQSRRKKRKKEDTWMKDGLSLKDLLNTLSTKRDAMDDDERVRLGALILVEGILIASNPVNKIEKEHLERASSFTEFCKYPWARIVYGSLVDCLKKITPTQLFRNQCGLPGFVFAIQIWALTAVAELGQNFGSRVLEPNDNRPLISQWMTTKCPTKKEIAKVTKVATFDIKHIIGDPEQYSHLVLPPNPEDKDWFEVFDLVVQGYRMTRQQWIHGWIELAEWKTQKPVNQPRQRQPKSETVNQTKPRKSMSYSETLELIYKSCLELNKRMLVVEKHLGIKAPDDRDDEEKEFPASSSGVNKKTEEEFIIVSDDEEEVEIPINNQENKQTETREESCSPPDEDSHENVNDENVAQEEGATDEVPHATEESDPKCSNVNDKVSQKKEKQHEEMRNMDGAPQETQESDSQRSNVNDKVAQTEEAQHNKMGHSEEPSQESDSQQSKVNDKEEEARLKKEHSDRKLSDIEQKEIDDRVILWAKNKNFIFMISSLHQIIWSNSSWETVHHFNLVNNDNEIGLAKRKALHALHPDKQHGASAEQKYLATRLFSVIKHEWDIYIKKKQV</sequence>
<feature type="compositionally biased region" description="Polar residues" evidence="3">
    <location>
        <begin position="2555"/>
        <end position="2577"/>
    </location>
</feature>
<evidence type="ECO:0000259" key="4">
    <source>
        <dbReference type="PROSITE" id="PS50600"/>
    </source>
</evidence>
<keyword evidence="2" id="KW-0378">Hydrolase</keyword>
<dbReference type="InterPro" id="IPR015410">
    <property type="entry name" value="DUF1985"/>
</dbReference>
<feature type="compositionally biased region" description="Basic and acidic residues" evidence="3">
    <location>
        <begin position="3838"/>
        <end position="3853"/>
    </location>
</feature>
<dbReference type="Proteomes" id="UP000694240">
    <property type="component" value="Chromosome 11"/>
</dbReference>
<dbReference type="Pfam" id="PF09331">
    <property type="entry name" value="DUF1985"/>
    <property type="match status" value="4"/>
</dbReference>
<name>A0A8T1Z0E3_9BRAS</name>
<dbReference type="EMBL" id="JAEFBK010000011">
    <property type="protein sequence ID" value="KAG7552231.1"/>
    <property type="molecule type" value="Genomic_DNA"/>
</dbReference>
<feature type="compositionally biased region" description="Basic and acidic residues" evidence="3">
    <location>
        <begin position="598"/>
        <end position="609"/>
    </location>
</feature>
<dbReference type="Pfam" id="PF13456">
    <property type="entry name" value="RVT_3"/>
    <property type="match status" value="3"/>
</dbReference>
<protein>
    <submittedName>
        <fullName evidence="5">Ribonuclease H-like superfamily</fullName>
    </submittedName>
</protein>
<dbReference type="InterPro" id="IPR003653">
    <property type="entry name" value="Peptidase_C48_C"/>
</dbReference>
<feature type="region of interest" description="Disordered" evidence="3">
    <location>
        <begin position="1519"/>
        <end position="1696"/>
    </location>
</feature>
<feature type="compositionally biased region" description="Basic and acidic residues" evidence="3">
    <location>
        <begin position="554"/>
        <end position="563"/>
    </location>
</feature>
<feature type="compositionally biased region" description="Basic and acidic residues" evidence="3">
    <location>
        <begin position="2709"/>
        <end position="2722"/>
    </location>
</feature>
<evidence type="ECO:0000256" key="1">
    <source>
        <dbReference type="ARBA" id="ARBA00022670"/>
    </source>
</evidence>
<feature type="region of interest" description="Disordered" evidence="3">
    <location>
        <begin position="413"/>
        <end position="586"/>
    </location>
</feature>
<evidence type="ECO:0000256" key="2">
    <source>
        <dbReference type="ARBA" id="ARBA00022801"/>
    </source>
</evidence>
<feature type="compositionally biased region" description="Basic and acidic residues" evidence="3">
    <location>
        <begin position="3783"/>
        <end position="3793"/>
    </location>
</feature>
<dbReference type="GO" id="GO:0008234">
    <property type="term" value="F:cysteine-type peptidase activity"/>
    <property type="evidence" value="ECO:0007669"/>
    <property type="project" value="InterPro"/>
</dbReference>
<feature type="compositionally biased region" description="Basic and acidic residues" evidence="3">
    <location>
        <begin position="448"/>
        <end position="463"/>
    </location>
</feature>
<evidence type="ECO:0000256" key="3">
    <source>
        <dbReference type="SAM" id="MobiDB-lite"/>
    </source>
</evidence>
<feature type="compositionally biased region" description="Polar residues" evidence="3">
    <location>
        <begin position="521"/>
        <end position="535"/>
    </location>
</feature>
<dbReference type="InterPro" id="IPR002156">
    <property type="entry name" value="RNaseH_domain"/>
</dbReference>
<proteinExistence type="predicted"/>
<feature type="compositionally biased region" description="Basic and acidic residues" evidence="3">
    <location>
        <begin position="2745"/>
        <end position="2760"/>
    </location>
</feature>
<feature type="region of interest" description="Disordered" evidence="3">
    <location>
        <begin position="2612"/>
        <end position="2789"/>
    </location>
</feature>
<feature type="region of interest" description="Disordered" evidence="3">
    <location>
        <begin position="1461"/>
        <end position="1484"/>
    </location>
</feature>
<dbReference type="PANTHER" id="PTHR48449">
    <property type="entry name" value="DUF1985 DOMAIN-CONTAINING PROTEIN"/>
    <property type="match status" value="1"/>
</dbReference>
<dbReference type="PANTHER" id="PTHR48449:SF1">
    <property type="entry name" value="DUF1985 DOMAIN-CONTAINING PROTEIN"/>
    <property type="match status" value="1"/>
</dbReference>
<accession>A0A8T1Z0E3</accession>
<feature type="compositionally biased region" description="Basic and acidic residues" evidence="3">
    <location>
        <begin position="618"/>
        <end position="628"/>
    </location>
</feature>
<feature type="compositionally biased region" description="Basic and acidic residues" evidence="3">
    <location>
        <begin position="1652"/>
        <end position="1667"/>
    </location>
</feature>
<evidence type="ECO:0000313" key="5">
    <source>
        <dbReference type="EMBL" id="KAG7552231.1"/>
    </source>
</evidence>
<dbReference type="CDD" id="cd06222">
    <property type="entry name" value="RNase_H_like"/>
    <property type="match status" value="3"/>
</dbReference>
<feature type="domain" description="Ubiquitin-like protease family profile" evidence="4">
    <location>
        <begin position="672"/>
        <end position="856"/>
    </location>
</feature>
<feature type="compositionally biased region" description="Basic and acidic residues" evidence="3">
    <location>
        <begin position="501"/>
        <end position="520"/>
    </location>
</feature>
<feature type="region of interest" description="Disordered" evidence="3">
    <location>
        <begin position="3705"/>
        <end position="3882"/>
    </location>
</feature>
<comment type="caution">
    <text evidence="5">The sequence shown here is derived from an EMBL/GenBank/DDBJ whole genome shotgun (WGS) entry which is preliminary data.</text>
</comment>
<feature type="compositionally biased region" description="Acidic residues" evidence="3">
    <location>
        <begin position="464"/>
        <end position="476"/>
    </location>
</feature>
<dbReference type="PROSITE" id="PS50600">
    <property type="entry name" value="ULP_PROTEASE"/>
    <property type="match status" value="1"/>
</dbReference>
<feature type="compositionally biased region" description="Basic and acidic residues" evidence="3">
    <location>
        <begin position="1616"/>
        <end position="1629"/>
    </location>
</feature>
<keyword evidence="1" id="KW-0645">Protease</keyword>
<feature type="compositionally biased region" description="Polar residues" evidence="3">
    <location>
        <begin position="1462"/>
        <end position="1484"/>
    </location>
</feature>
<evidence type="ECO:0000313" key="6">
    <source>
        <dbReference type="Proteomes" id="UP000694240"/>
    </source>
</evidence>
<feature type="compositionally biased region" description="Basic and acidic residues" evidence="3">
    <location>
        <begin position="2772"/>
        <end position="2789"/>
    </location>
</feature>
<feature type="region of interest" description="Disordered" evidence="3">
    <location>
        <begin position="598"/>
        <end position="654"/>
    </location>
</feature>
<feature type="compositionally biased region" description="Basic residues" evidence="3">
    <location>
        <begin position="564"/>
        <end position="582"/>
    </location>
</feature>
<dbReference type="GO" id="GO:0004523">
    <property type="term" value="F:RNA-DNA hybrid ribonuclease activity"/>
    <property type="evidence" value="ECO:0007669"/>
    <property type="project" value="InterPro"/>
</dbReference>
<keyword evidence="6" id="KW-1185">Reference proteome</keyword>
<feature type="compositionally biased region" description="Basic and acidic residues" evidence="3">
    <location>
        <begin position="413"/>
        <end position="435"/>
    </location>
</feature>
<dbReference type="Pfam" id="PF02902">
    <property type="entry name" value="Peptidase_C48"/>
    <property type="match status" value="3"/>
</dbReference>
<feature type="region of interest" description="Disordered" evidence="3">
    <location>
        <begin position="2554"/>
        <end position="2577"/>
    </location>
</feature>
<dbReference type="GO" id="GO:0006508">
    <property type="term" value="P:proteolysis"/>
    <property type="evidence" value="ECO:0007669"/>
    <property type="project" value="UniProtKB-KW"/>
</dbReference>
<dbReference type="GO" id="GO:0003676">
    <property type="term" value="F:nucleic acid binding"/>
    <property type="evidence" value="ECO:0007669"/>
    <property type="project" value="InterPro"/>
</dbReference>
<feature type="compositionally biased region" description="Basic and acidic residues" evidence="3">
    <location>
        <begin position="3802"/>
        <end position="3815"/>
    </location>
</feature>
<feature type="compositionally biased region" description="Basic and acidic residues" evidence="3">
    <location>
        <begin position="3865"/>
        <end position="3882"/>
    </location>
</feature>
<dbReference type="InterPro" id="IPR044730">
    <property type="entry name" value="RNase_H-like_dom_plant"/>
</dbReference>
<feature type="compositionally biased region" description="Basic and acidic residues" evidence="3">
    <location>
        <begin position="1679"/>
        <end position="1696"/>
    </location>
</feature>
<organism evidence="5 6">
    <name type="scientific">Arabidopsis thaliana x Arabidopsis arenosa</name>
    <dbReference type="NCBI Taxonomy" id="1240361"/>
    <lineage>
        <taxon>Eukaryota</taxon>
        <taxon>Viridiplantae</taxon>
        <taxon>Streptophyta</taxon>
        <taxon>Embryophyta</taxon>
        <taxon>Tracheophyta</taxon>
        <taxon>Spermatophyta</taxon>
        <taxon>Magnoliopsida</taxon>
        <taxon>eudicotyledons</taxon>
        <taxon>Gunneridae</taxon>
        <taxon>Pentapetalae</taxon>
        <taxon>rosids</taxon>
        <taxon>malvids</taxon>
        <taxon>Brassicales</taxon>
        <taxon>Brassicaceae</taxon>
        <taxon>Camelineae</taxon>
        <taxon>Arabidopsis</taxon>
    </lineage>
</organism>